<accession>A0A4U6BS40</accession>
<proteinExistence type="predicted"/>
<evidence type="ECO:0000256" key="1">
    <source>
        <dbReference type="SAM" id="SignalP"/>
    </source>
</evidence>
<evidence type="ECO:0000313" key="3">
    <source>
        <dbReference type="Proteomes" id="UP000034832"/>
    </source>
</evidence>
<evidence type="ECO:0008006" key="4">
    <source>
        <dbReference type="Google" id="ProtNLM"/>
    </source>
</evidence>
<comment type="caution">
    <text evidence="2">The sequence shown here is derived from an EMBL/GenBank/DDBJ whole genome shotgun (WGS) entry which is preliminary data.</text>
</comment>
<dbReference type="EMBL" id="LBIA02000001">
    <property type="protein sequence ID" value="TKT72791.1"/>
    <property type="molecule type" value="Genomic_DNA"/>
</dbReference>
<organism evidence="2 3">
    <name type="scientific">Afipia massiliensis</name>
    <dbReference type="NCBI Taxonomy" id="211460"/>
    <lineage>
        <taxon>Bacteria</taxon>
        <taxon>Pseudomonadati</taxon>
        <taxon>Pseudomonadota</taxon>
        <taxon>Alphaproteobacteria</taxon>
        <taxon>Hyphomicrobiales</taxon>
        <taxon>Nitrobacteraceae</taxon>
        <taxon>Afipia</taxon>
    </lineage>
</organism>
<feature type="chain" id="PRO_5020229604" description="Peptidase M15A C-terminal domain-containing protein" evidence="1">
    <location>
        <begin position="21"/>
        <end position="215"/>
    </location>
</feature>
<protein>
    <recommendedName>
        <fullName evidence="4">Peptidase M15A C-terminal domain-containing protein</fullName>
    </recommendedName>
</protein>
<sequence>MIRAVTAVAALCALSSMAEARVRTPAVSPECNITMPCIGVDNPIHARQRSQRSQRNAAPAYFTAESATPRLSRRQQRALERAQRNVERAPRVAVERASHASEGYSAGLVGPLQAKLASIQAACPGTQAISGVRHTRIAGTRRMSLHSQGKAVDVRGPYGCIYAQLKGWSGGYSTDAGRAKHIHISYDAGGGREMGLRFAHGGGRRSWREANARMR</sequence>
<dbReference type="OrthoDB" id="8126999at2"/>
<dbReference type="Proteomes" id="UP000034832">
    <property type="component" value="Unassembled WGS sequence"/>
</dbReference>
<name>A0A4U6BS40_9BRAD</name>
<keyword evidence="3" id="KW-1185">Reference proteome</keyword>
<keyword evidence="1" id="KW-0732">Signal</keyword>
<evidence type="ECO:0000313" key="2">
    <source>
        <dbReference type="EMBL" id="TKT72791.1"/>
    </source>
</evidence>
<reference evidence="2" key="1">
    <citation type="submission" date="2019-04" db="EMBL/GenBank/DDBJ databases">
        <title>Whole genome sequencing of cave bacteria.</title>
        <authorList>
            <person name="Gan H.M."/>
            <person name="Barton H."/>
            <person name="Savka M.A."/>
        </authorList>
    </citation>
    <scope>NUCLEOTIDE SEQUENCE [LARGE SCALE GENOMIC DNA]</scope>
    <source>
        <strain evidence="2">LC387</strain>
    </source>
</reference>
<feature type="signal peptide" evidence="1">
    <location>
        <begin position="1"/>
        <end position="20"/>
    </location>
</feature>
<dbReference type="AlphaFoldDB" id="A0A4U6BS40"/>
<gene>
    <name evidence="2" type="ORF">YH63_015930</name>
</gene>